<dbReference type="RefSeq" id="WP_163496749.1">
    <property type="nucleotide sequence ID" value="NZ_CP048711.1"/>
</dbReference>
<proteinExistence type="predicted"/>
<dbReference type="InterPro" id="IPR009959">
    <property type="entry name" value="Cyclase_SnoaL-like"/>
</dbReference>
<dbReference type="PANTHER" id="PTHR38436:SF1">
    <property type="entry name" value="ESTER CYCLASE"/>
    <property type="match status" value="1"/>
</dbReference>
<keyword evidence="2" id="KW-1185">Reference proteome</keyword>
<dbReference type="KEGG" id="kim:G3T16_19905"/>
<dbReference type="InterPro" id="IPR032710">
    <property type="entry name" value="NTF2-like_dom_sf"/>
</dbReference>
<reference evidence="1 2" key="1">
    <citation type="submission" date="2020-02" db="EMBL/GenBank/DDBJ databases">
        <title>Genome sequencing for Kineobactrum sp. M2.</title>
        <authorList>
            <person name="Park S.-J."/>
        </authorList>
    </citation>
    <scope>NUCLEOTIDE SEQUENCE [LARGE SCALE GENOMIC DNA]</scope>
    <source>
        <strain evidence="1 2">M2</strain>
    </source>
</reference>
<gene>
    <name evidence="1" type="ORF">G3T16_19905</name>
</gene>
<sequence>MSEIKEKLLEDVYAAWRRHDIDGLVSHFTEDCVYEDLAMGATNNGRDGLRQFAEEVLKTMPDFRVEYTRRFATEEFGAGQWVITATWNGDFEGVDCTGKPVKFTGLSYYEFEGDKISKGMDCWDFTVMMKQFGVLRDDLRLLK</sequence>
<accession>A0A6C0U584</accession>
<dbReference type="Gene3D" id="3.10.450.50">
    <property type="match status" value="1"/>
</dbReference>
<protein>
    <submittedName>
        <fullName evidence="1">Ester cyclase</fullName>
    </submittedName>
</protein>
<name>A0A6C0U584_9GAMM</name>
<dbReference type="Pfam" id="PF07366">
    <property type="entry name" value="SnoaL"/>
    <property type="match status" value="1"/>
</dbReference>
<evidence type="ECO:0000313" key="1">
    <source>
        <dbReference type="EMBL" id="QIB67322.1"/>
    </source>
</evidence>
<dbReference type="AlphaFoldDB" id="A0A6C0U584"/>
<dbReference type="GO" id="GO:0030638">
    <property type="term" value="P:polyketide metabolic process"/>
    <property type="evidence" value="ECO:0007669"/>
    <property type="project" value="InterPro"/>
</dbReference>
<dbReference type="Proteomes" id="UP000477680">
    <property type="component" value="Chromosome"/>
</dbReference>
<dbReference type="SUPFAM" id="SSF54427">
    <property type="entry name" value="NTF2-like"/>
    <property type="match status" value="1"/>
</dbReference>
<evidence type="ECO:0000313" key="2">
    <source>
        <dbReference type="Proteomes" id="UP000477680"/>
    </source>
</evidence>
<dbReference type="PANTHER" id="PTHR38436">
    <property type="entry name" value="POLYKETIDE CYCLASE SNOAL-LIKE DOMAIN"/>
    <property type="match status" value="1"/>
</dbReference>
<organism evidence="1 2">
    <name type="scientific">Kineobactrum salinum</name>
    <dbReference type="NCBI Taxonomy" id="2708301"/>
    <lineage>
        <taxon>Bacteria</taxon>
        <taxon>Pseudomonadati</taxon>
        <taxon>Pseudomonadota</taxon>
        <taxon>Gammaproteobacteria</taxon>
        <taxon>Cellvibrionales</taxon>
        <taxon>Halieaceae</taxon>
        <taxon>Kineobactrum</taxon>
    </lineage>
</organism>
<dbReference type="EMBL" id="CP048711">
    <property type="protein sequence ID" value="QIB67322.1"/>
    <property type="molecule type" value="Genomic_DNA"/>
</dbReference>